<comment type="caution">
    <text evidence="2">The sequence shown here is derived from an EMBL/GenBank/DDBJ whole genome shotgun (WGS) entry which is preliminary data.</text>
</comment>
<reference evidence="2" key="1">
    <citation type="submission" date="2019-04" db="EMBL/GenBank/DDBJ databases">
        <title>Evolution of Biomass-Degrading Anaerobic Consortia Revealed by Metagenomics.</title>
        <authorList>
            <person name="Peng X."/>
        </authorList>
    </citation>
    <scope>NUCLEOTIDE SEQUENCE</scope>
    <source>
        <strain evidence="2">SIG242</strain>
    </source>
</reference>
<dbReference type="AlphaFoldDB" id="A0A927ZRK1"/>
<sequence>MSNDILRATASTFLNLTNYEYHIVLGRKMKQTHLTIRFLPDNFYHLAGLQKLKSAYPFQTMAHEKVFRQILSQKITVKDISKDKAYPLIRDRLNVLAHLDAILDSNLSNVFRYDRNKIPFYSALSADYIIKGTTPQTIITFATFVKNHNIFYGNSIFPLSNFDYSKGQMQYTVLLKEKIHLKTHESIILFQHKNFSLDKTPNAETIKGLEEVNNGTNLVGPSHYVDDVMNEL</sequence>
<accession>A0A927ZRK1</accession>
<evidence type="ECO:0000313" key="2">
    <source>
        <dbReference type="EMBL" id="MBE6086339.1"/>
    </source>
</evidence>
<gene>
    <name evidence="2" type="ORF">E7203_12990</name>
</gene>
<feature type="domain" description="Phage-Barnase-EndoU-ColicinE5/D-RelE like nuclease 4" evidence="1">
    <location>
        <begin position="6"/>
        <end position="189"/>
    </location>
</feature>
<name>A0A927ZRK1_SELRU</name>
<evidence type="ECO:0000313" key="3">
    <source>
        <dbReference type="Proteomes" id="UP000772151"/>
    </source>
</evidence>
<dbReference type="Proteomes" id="UP000772151">
    <property type="component" value="Unassembled WGS sequence"/>
</dbReference>
<organism evidence="2 3">
    <name type="scientific">Selenomonas ruminantium</name>
    <dbReference type="NCBI Taxonomy" id="971"/>
    <lineage>
        <taxon>Bacteria</taxon>
        <taxon>Bacillati</taxon>
        <taxon>Bacillota</taxon>
        <taxon>Negativicutes</taxon>
        <taxon>Selenomonadales</taxon>
        <taxon>Selenomonadaceae</taxon>
        <taxon>Selenomonas</taxon>
    </lineage>
</organism>
<dbReference type="RefSeq" id="WP_303670450.1">
    <property type="nucleotide sequence ID" value="NZ_SVCA01000016.1"/>
</dbReference>
<evidence type="ECO:0000259" key="1">
    <source>
        <dbReference type="Pfam" id="PF18813"/>
    </source>
</evidence>
<dbReference type="Pfam" id="PF18813">
    <property type="entry name" value="PBECR4"/>
    <property type="match status" value="1"/>
</dbReference>
<dbReference type="EMBL" id="SVCA01000016">
    <property type="protein sequence ID" value="MBE6086339.1"/>
    <property type="molecule type" value="Genomic_DNA"/>
</dbReference>
<dbReference type="InterPro" id="IPR041420">
    <property type="entry name" value="PBECR4"/>
</dbReference>
<proteinExistence type="predicted"/>
<protein>
    <recommendedName>
        <fullName evidence="1">Phage-Barnase-EndoU-ColicinE5/D-RelE like nuclease 4 domain-containing protein</fullName>
    </recommendedName>
</protein>